<evidence type="ECO:0000313" key="1">
    <source>
        <dbReference type="EMBL" id="OIQ76575.1"/>
    </source>
</evidence>
<evidence type="ECO:0008006" key="2">
    <source>
        <dbReference type="Google" id="ProtNLM"/>
    </source>
</evidence>
<dbReference type="Pfam" id="PF11342">
    <property type="entry name" value="DUF3144"/>
    <property type="match status" value="1"/>
</dbReference>
<proteinExistence type="predicted"/>
<accession>A0A1J5Q997</accession>
<organism evidence="1">
    <name type="scientific">mine drainage metagenome</name>
    <dbReference type="NCBI Taxonomy" id="410659"/>
    <lineage>
        <taxon>unclassified sequences</taxon>
        <taxon>metagenomes</taxon>
        <taxon>ecological metagenomes</taxon>
    </lineage>
</organism>
<protein>
    <recommendedName>
        <fullName evidence="2">DUF3144 domain-containing protein</fullName>
    </recommendedName>
</protein>
<sequence length="99" mass="11534">MPKDADKGFYERANAHINLANAQLQQDIFGKVSASMMYATARFNTSLTASGYPTRAQMVADRVKNIDYFVQQYRRMLEEHMDDYIEHFEPYMKLARQGD</sequence>
<name>A0A1J5Q997_9ZZZZ</name>
<dbReference type="Gene3D" id="1.10.287.3020">
    <property type="match status" value="1"/>
</dbReference>
<gene>
    <name evidence="1" type="ORF">GALL_417450</name>
</gene>
<reference evidence="1" key="1">
    <citation type="submission" date="2016-10" db="EMBL/GenBank/DDBJ databases">
        <title>Sequence of Gallionella enrichment culture.</title>
        <authorList>
            <person name="Poehlein A."/>
            <person name="Muehling M."/>
            <person name="Daniel R."/>
        </authorList>
    </citation>
    <scope>NUCLEOTIDE SEQUENCE</scope>
</reference>
<dbReference type="InterPro" id="IPR021490">
    <property type="entry name" value="DUF3144"/>
</dbReference>
<dbReference type="AlphaFoldDB" id="A0A1J5Q997"/>
<dbReference type="EMBL" id="MLJW01001832">
    <property type="protein sequence ID" value="OIQ76575.1"/>
    <property type="molecule type" value="Genomic_DNA"/>
</dbReference>
<comment type="caution">
    <text evidence="1">The sequence shown here is derived from an EMBL/GenBank/DDBJ whole genome shotgun (WGS) entry which is preliminary data.</text>
</comment>